<accession>A0A6V6Z1M8</accession>
<feature type="transmembrane region" description="Helical" evidence="1">
    <location>
        <begin position="61"/>
        <end position="79"/>
    </location>
</feature>
<organism evidence="2 3">
    <name type="scientific">Flavobacterium salmonis</name>
    <dbReference type="NCBI Taxonomy" id="2654844"/>
    <lineage>
        <taxon>Bacteria</taxon>
        <taxon>Pseudomonadati</taxon>
        <taxon>Bacteroidota</taxon>
        <taxon>Flavobacteriia</taxon>
        <taxon>Flavobacteriales</taxon>
        <taxon>Flavobacteriaceae</taxon>
        <taxon>Flavobacterium</taxon>
    </lineage>
</organism>
<reference evidence="2 3" key="1">
    <citation type="submission" date="2020-06" db="EMBL/GenBank/DDBJ databases">
        <authorList>
            <person name="Criscuolo A."/>
        </authorList>
    </citation>
    <scope>NUCLEOTIDE SEQUENCE [LARGE SCALE GENOMIC DNA]</scope>
    <source>
        <strain evidence="3">CIP 111411</strain>
    </source>
</reference>
<evidence type="ECO:0000313" key="2">
    <source>
        <dbReference type="EMBL" id="CAD0005688.1"/>
    </source>
</evidence>
<dbReference type="EMBL" id="CAIJDP010000073">
    <property type="protein sequence ID" value="CAD0005688.1"/>
    <property type="molecule type" value="Genomic_DNA"/>
</dbReference>
<gene>
    <name evidence="2" type="ORF">FLAT13_02902</name>
</gene>
<evidence type="ECO:0000256" key="1">
    <source>
        <dbReference type="SAM" id="Phobius"/>
    </source>
</evidence>
<proteinExistence type="predicted"/>
<protein>
    <submittedName>
        <fullName evidence="2">Uncharacterized protein</fullName>
    </submittedName>
</protein>
<evidence type="ECO:0000313" key="3">
    <source>
        <dbReference type="Proteomes" id="UP000530060"/>
    </source>
</evidence>
<dbReference type="Proteomes" id="UP000530060">
    <property type="component" value="Unassembled WGS sequence"/>
</dbReference>
<sequence>MKLLLMINKIALFTTLTLLIIIYFGLLAQIVLGIIQVISAICLTIKMYYKSDYAKRHLSNYWIVTIAELGLCYLQYYHFQTSNDAIVWSVILIFPISIAIYFYIIMKKIVEEYEYIKKHKINLNLPN</sequence>
<keyword evidence="3" id="KW-1185">Reference proteome</keyword>
<feature type="transmembrane region" description="Helical" evidence="1">
    <location>
        <begin position="85"/>
        <end position="104"/>
    </location>
</feature>
<keyword evidence="1" id="KW-0812">Transmembrane</keyword>
<dbReference type="AlphaFoldDB" id="A0A6V6Z1M8"/>
<keyword evidence="1" id="KW-1133">Transmembrane helix</keyword>
<name>A0A6V6Z1M8_9FLAO</name>
<keyword evidence="1" id="KW-0472">Membrane</keyword>
<comment type="caution">
    <text evidence="2">The sequence shown here is derived from an EMBL/GenBank/DDBJ whole genome shotgun (WGS) entry which is preliminary data.</text>
</comment>
<dbReference type="RefSeq" id="WP_180909353.1">
    <property type="nucleotide sequence ID" value="NZ_JBHSQU010000028.1"/>
</dbReference>